<keyword evidence="4 9" id="KW-0238">DNA-binding</keyword>
<dbReference type="AlphaFoldDB" id="A0A9E7KSX1"/>
<dbReference type="InterPro" id="IPR047042">
    <property type="entry name" value="BipA_II"/>
</dbReference>
<dbReference type="Gene3D" id="2.40.30.10">
    <property type="entry name" value="Translation factors"/>
    <property type="match status" value="1"/>
</dbReference>
<dbReference type="OrthoDB" id="364892at2759"/>
<dbReference type="InterPro" id="IPR031157">
    <property type="entry name" value="G_TR_CS"/>
</dbReference>
<dbReference type="Pfam" id="PF03144">
    <property type="entry name" value="GTP_EFTU_D2"/>
    <property type="match status" value="1"/>
</dbReference>
<feature type="region of interest" description="Disordered" evidence="11">
    <location>
        <begin position="899"/>
        <end position="953"/>
    </location>
</feature>
<dbReference type="InterPro" id="IPR001356">
    <property type="entry name" value="HD"/>
</dbReference>
<dbReference type="InterPro" id="IPR009000">
    <property type="entry name" value="Transl_B-barrel_sf"/>
</dbReference>
<dbReference type="InterPro" id="IPR044557">
    <property type="entry name" value="WOX8/9-like"/>
</dbReference>
<gene>
    <name evidence="14" type="ORF">MUK42_16986</name>
</gene>
<comment type="subcellular location">
    <subcellularLocation>
        <location evidence="1 9 10">Nucleus</location>
    </subcellularLocation>
</comment>
<dbReference type="GO" id="GO:0005525">
    <property type="term" value="F:GTP binding"/>
    <property type="evidence" value="ECO:0007669"/>
    <property type="project" value="InterPro"/>
</dbReference>
<dbReference type="InterPro" id="IPR009057">
    <property type="entry name" value="Homeodomain-like_sf"/>
</dbReference>
<evidence type="ECO:0000256" key="1">
    <source>
        <dbReference type="ARBA" id="ARBA00004123"/>
    </source>
</evidence>
<dbReference type="SUPFAM" id="SSF46689">
    <property type="entry name" value="Homeodomain-like"/>
    <property type="match status" value="1"/>
</dbReference>
<dbReference type="Pfam" id="PF00046">
    <property type="entry name" value="Homeodomain"/>
    <property type="match status" value="1"/>
</dbReference>
<feature type="DNA-binding region" description="Homeobox" evidence="9">
    <location>
        <begin position="839"/>
        <end position="903"/>
    </location>
</feature>
<evidence type="ECO:0000256" key="8">
    <source>
        <dbReference type="ARBA" id="ARBA00024040"/>
    </source>
</evidence>
<keyword evidence="5 9" id="KW-0371">Homeobox</keyword>
<evidence type="ECO:0000256" key="7">
    <source>
        <dbReference type="ARBA" id="ARBA00023242"/>
    </source>
</evidence>
<evidence type="ECO:0000259" key="12">
    <source>
        <dbReference type="PROSITE" id="PS50071"/>
    </source>
</evidence>
<proteinExistence type="inferred from homology"/>
<feature type="domain" description="Homeobox" evidence="12">
    <location>
        <begin position="837"/>
        <end position="902"/>
    </location>
</feature>
<reference evidence="14" key="1">
    <citation type="submission" date="2022-05" db="EMBL/GenBank/DDBJ databases">
        <title>The Musa troglodytarum L. genome provides insights into the mechanism of non-climacteric behaviour and enrichment of carotenoids.</title>
        <authorList>
            <person name="Wang J."/>
        </authorList>
    </citation>
    <scope>NUCLEOTIDE SEQUENCE</scope>
    <source>
        <tissue evidence="14">Leaf</tissue>
    </source>
</reference>
<dbReference type="SUPFAM" id="SSF52540">
    <property type="entry name" value="P-loop containing nucleoside triphosphate hydrolases"/>
    <property type="match status" value="1"/>
</dbReference>
<dbReference type="PROSITE" id="PS00301">
    <property type="entry name" value="G_TR_1"/>
    <property type="match status" value="1"/>
</dbReference>
<dbReference type="CDD" id="cd03691">
    <property type="entry name" value="BipA_TypA_II"/>
    <property type="match status" value="1"/>
</dbReference>
<evidence type="ECO:0000256" key="9">
    <source>
        <dbReference type="PROSITE-ProRule" id="PRU00108"/>
    </source>
</evidence>
<keyword evidence="3" id="KW-0805">Transcription regulation</keyword>
<dbReference type="Gene3D" id="1.10.10.60">
    <property type="entry name" value="Homeodomain-like"/>
    <property type="match status" value="1"/>
</dbReference>
<evidence type="ECO:0000313" key="14">
    <source>
        <dbReference type="EMBL" id="URE28251.1"/>
    </source>
</evidence>
<dbReference type="InterPro" id="IPR047041">
    <property type="entry name" value="BipA_GTP-bd_dom"/>
</dbReference>
<dbReference type="InterPro" id="IPR000795">
    <property type="entry name" value="T_Tr_GTP-bd_dom"/>
</dbReference>
<protein>
    <submittedName>
        <fullName evidence="14">GTP-binding protein typA bipA</fullName>
    </submittedName>
</protein>
<dbReference type="Gene3D" id="2.40.50.250">
    <property type="entry name" value="bipa protein"/>
    <property type="match status" value="1"/>
</dbReference>
<dbReference type="FunFam" id="2.40.50.250:FF:000001">
    <property type="entry name" value="GTP-binding protein TypA"/>
    <property type="match status" value="1"/>
</dbReference>
<dbReference type="CDD" id="cd16263">
    <property type="entry name" value="BipA_III"/>
    <property type="match status" value="1"/>
</dbReference>
<organism evidence="14 15">
    <name type="scientific">Musa troglodytarum</name>
    <name type="common">fe'i banana</name>
    <dbReference type="NCBI Taxonomy" id="320322"/>
    <lineage>
        <taxon>Eukaryota</taxon>
        <taxon>Viridiplantae</taxon>
        <taxon>Streptophyta</taxon>
        <taxon>Embryophyta</taxon>
        <taxon>Tracheophyta</taxon>
        <taxon>Spermatophyta</taxon>
        <taxon>Magnoliopsida</taxon>
        <taxon>Liliopsida</taxon>
        <taxon>Zingiberales</taxon>
        <taxon>Musaceae</taxon>
        <taxon>Musa</taxon>
    </lineage>
</organism>
<dbReference type="InterPro" id="IPR035651">
    <property type="entry name" value="BipA_V"/>
</dbReference>
<evidence type="ECO:0000256" key="10">
    <source>
        <dbReference type="RuleBase" id="RU000682"/>
    </source>
</evidence>
<dbReference type="PANTHER" id="PTHR47288:SF1">
    <property type="entry name" value="WUSCHEL-RELATED HOMEOBOX 9"/>
    <property type="match status" value="1"/>
</dbReference>
<dbReference type="Gene3D" id="3.30.70.240">
    <property type="match status" value="1"/>
</dbReference>
<evidence type="ECO:0000259" key="13">
    <source>
        <dbReference type="PROSITE" id="PS51722"/>
    </source>
</evidence>
<dbReference type="Pfam" id="PF00679">
    <property type="entry name" value="EFG_C"/>
    <property type="match status" value="1"/>
</dbReference>
<dbReference type="InterPro" id="IPR042116">
    <property type="entry name" value="TypA/BipA_C"/>
</dbReference>
<evidence type="ECO:0000256" key="6">
    <source>
        <dbReference type="ARBA" id="ARBA00023163"/>
    </source>
</evidence>
<dbReference type="CDD" id="cd01891">
    <property type="entry name" value="TypA_BipA"/>
    <property type="match status" value="1"/>
</dbReference>
<dbReference type="InterPro" id="IPR006298">
    <property type="entry name" value="BipA"/>
</dbReference>
<dbReference type="FunFam" id="3.30.70.870:FF:000003">
    <property type="entry name" value="GTP-binding protein TypA"/>
    <property type="match status" value="1"/>
</dbReference>
<dbReference type="EMBL" id="CP097510">
    <property type="protein sequence ID" value="URE28251.1"/>
    <property type="molecule type" value="Genomic_DNA"/>
</dbReference>
<dbReference type="PRINTS" id="PR00315">
    <property type="entry name" value="ELONGATNFCT"/>
</dbReference>
<evidence type="ECO:0000256" key="3">
    <source>
        <dbReference type="ARBA" id="ARBA00023015"/>
    </source>
</evidence>
<dbReference type="CDD" id="cd03710">
    <property type="entry name" value="BipA_TypA_C"/>
    <property type="match status" value="1"/>
</dbReference>
<dbReference type="FunFam" id="1.10.10.60:FF:000118">
    <property type="entry name" value="WUSCHEL-related homeobox 11"/>
    <property type="match status" value="1"/>
</dbReference>
<dbReference type="GO" id="GO:1905393">
    <property type="term" value="P:plant organ formation"/>
    <property type="evidence" value="ECO:0007669"/>
    <property type="project" value="UniProtKB-ARBA"/>
</dbReference>
<dbReference type="InterPro" id="IPR005225">
    <property type="entry name" value="Small_GTP-bd"/>
</dbReference>
<dbReference type="InterPro" id="IPR047043">
    <property type="entry name" value="BipA_III"/>
</dbReference>
<dbReference type="Pfam" id="PF21018">
    <property type="entry name" value="BipA_C"/>
    <property type="match status" value="1"/>
</dbReference>
<dbReference type="PROSITE" id="PS51722">
    <property type="entry name" value="G_TR_2"/>
    <property type="match status" value="1"/>
</dbReference>
<dbReference type="NCBIfam" id="TIGR00231">
    <property type="entry name" value="small_GTP"/>
    <property type="match status" value="1"/>
</dbReference>
<dbReference type="Pfam" id="PF00009">
    <property type="entry name" value="GTP_EFTU"/>
    <property type="match status" value="1"/>
</dbReference>
<dbReference type="FunFam" id="2.40.30.10:FF:000076">
    <property type="entry name" value="Elongation factor family protein"/>
    <property type="match status" value="1"/>
</dbReference>
<dbReference type="PROSITE" id="PS50071">
    <property type="entry name" value="HOMEOBOX_2"/>
    <property type="match status" value="1"/>
</dbReference>
<dbReference type="GO" id="GO:0050793">
    <property type="term" value="P:regulation of developmental process"/>
    <property type="evidence" value="ECO:0007669"/>
    <property type="project" value="InterPro"/>
</dbReference>
<dbReference type="InterPro" id="IPR000640">
    <property type="entry name" value="EFG_V-like"/>
</dbReference>
<dbReference type="InterPro" id="IPR004161">
    <property type="entry name" value="EFTu-like_2"/>
</dbReference>
<keyword evidence="15" id="KW-1185">Reference proteome</keyword>
<dbReference type="SUPFAM" id="SSF50447">
    <property type="entry name" value="Translation proteins"/>
    <property type="match status" value="1"/>
</dbReference>
<keyword evidence="6" id="KW-0804">Transcription</keyword>
<evidence type="ECO:0000256" key="11">
    <source>
        <dbReference type="SAM" id="MobiDB-lite"/>
    </source>
</evidence>
<keyword evidence="7 9" id="KW-0539">Nucleus</keyword>
<evidence type="ECO:0000256" key="4">
    <source>
        <dbReference type="ARBA" id="ARBA00023125"/>
    </source>
</evidence>
<dbReference type="GO" id="GO:0005634">
    <property type="term" value="C:nucleus"/>
    <property type="evidence" value="ECO:0007669"/>
    <property type="project" value="UniProtKB-SubCell"/>
</dbReference>
<dbReference type="PANTHER" id="PTHR47288">
    <property type="entry name" value="WUSCHEL-RELATED HOMEOBOX 9"/>
    <property type="match status" value="1"/>
</dbReference>
<dbReference type="SUPFAM" id="SSF54980">
    <property type="entry name" value="EF-G C-terminal domain-like"/>
    <property type="match status" value="2"/>
</dbReference>
<dbReference type="GO" id="GO:0003677">
    <property type="term" value="F:DNA binding"/>
    <property type="evidence" value="ECO:0007669"/>
    <property type="project" value="UniProtKB-UniRule"/>
</dbReference>
<dbReference type="InterPro" id="IPR035647">
    <property type="entry name" value="EFG_III/V"/>
</dbReference>
<dbReference type="GO" id="GO:0003700">
    <property type="term" value="F:DNA-binding transcription factor activity"/>
    <property type="evidence" value="ECO:0007669"/>
    <property type="project" value="InterPro"/>
</dbReference>
<evidence type="ECO:0000313" key="15">
    <source>
        <dbReference type="Proteomes" id="UP001055439"/>
    </source>
</evidence>
<dbReference type="NCBIfam" id="TIGR01394">
    <property type="entry name" value="TypA_BipA"/>
    <property type="match status" value="1"/>
</dbReference>
<dbReference type="GO" id="GO:0003924">
    <property type="term" value="F:GTPase activity"/>
    <property type="evidence" value="ECO:0007669"/>
    <property type="project" value="InterPro"/>
</dbReference>
<keyword evidence="2" id="KW-0217">Developmental protein</keyword>
<dbReference type="FunFam" id="3.40.50.300:FF:000463">
    <property type="entry name" value="GTP-binding protein TypA"/>
    <property type="match status" value="1"/>
</dbReference>
<feature type="domain" description="Tr-type G" evidence="13">
    <location>
        <begin position="64"/>
        <end position="262"/>
    </location>
</feature>
<comment type="similarity">
    <text evidence="8">Belongs to the WUS homeobox family.</text>
</comment>
<dbReference type="FunFam" id="3.30.70.240:FF:000002">
    <property type="entry name" value="GTP-binding protein TypA"/>
    <property type="match status" value="1"/>
</dbReference>
<dbReference type="GO" id="GO:0048731">
    <property type="term" value="P:system development"/>
    <property type="evidence" value="ECO:0007669"/>
    <property type="project" value="UniProtKB-ARBA"/>
</dbReference>
<dbReference type="CDD" id="cd00086">
    <property type="entry name" value="homeodomain"/>
    <property type="match status" value="1"/>
</dbReference>
<dbReference type="InterPro" id="IPR027417">
    <property type="entry name" value="P-loop_NTPase"/>
</dbReference>
<evidence type="ECO:0000256" key="5">
    <source>
        <dbReference type="ARBA" id="ARBA00023155"/>
    </source>
</evidence>
<sequence>MAGLLLRALRRPLRPFSSAPVSPLPFYSRTPSSSVLSSPFRLFSSAAAPAAAPPSPSGTALDPSRIRNVAVIAHVDHGKTTLMDRLLRQCGADIPHERALDSISLERERGITIASKVTSISWKDNELNMVDTPGHADFGGEVERVVGMVEGAVLVVDAGEGPLAQTKFVVAKALKLGLRPILLLNKVDRPSVSEETCNEVESLVFDLFANLAATEEQLDFPVLYASAKEGWASLTFTKNPAADARNMSPLLDAIIKHVPSPAANLEAPFQMLVSMMERDFYLGRILTGRISSGIIHIGDKIHSLRCTDNGTEKFEEGKVTKLMKKKGTNIIMIDSAGAGDIISVAGLTSPSIGHTVANVEVTTALPTVQLDPPTISMTFGVNDSPLAGRDGTHLTGGKIGDRLLAEAETNLAINVLPGQLSDSYEVQGRGELQLGILIENMRREGFELSVSPPRVMYKMENNQKLEPIEEVTIEVNDAHVGLVMEALSHRRAEVTDMGPVPGTTGRTRMSLTCPSRGLVGYRSVFSSDTRGTGFMHRAFLSYSKHRGPLGNVRKGVLISVGKGIITAHALMSLEARGTLFVSPGMETYEGMIVGEHSRDSDLDVNPVRTKELTNIRAPGKDENVRLSPPRLMSLEEAIGYVASDELIEPFLRQTRRQPACCFFISPKAKRLVAAAHDAAPTAALVRRRPRFDSLQNFPCHGRRCEKLKAGGVGGGYYKKGETLGCRASKEGRAVEVAVPGSKRVGGSHILRRPILLLCCCCCCCSPLAASSDRPFFHPTTRHRASLTIIIIIMASSNRHWPSMFKSKPCNAHHHQWQHDINSCHQKTPYASGFEERSPEPKPRWNPKPEQIRILEAIFNSGMVNPPRDEIRRIRAQLQEYGQVGDANVFYWFQNRKSRSKNKQRHLQATRSQTQPSAAAPSPPPVATKPTSTATSSSSSSSEQSTGSDKTQLPVASMGGALTSMVHSATPLPVTSVNPMYLHGQLELGGEPFLLQGPQGYCFPAAELTGIIGVPEHGTGVHPGPWGDLMGFKSGEDDAKVTVQLHHLYGTGSSSGPSVATTVTSANASGGGGGATAGAAATAASVGSPIDEIQVMGVGESGGAAAAAARSTVFINEVAFEVAVGPVNVREAFGHEAILIDHSGRPVLTDEWGVTIHPLQHGASYYLVFSLSLSLHFMLLWISSSSSSSNAAVMQV</sequence>
<accession>A0A9E7KSX1</accession>
<feature type="compositionally biased region" description="Low complexity" evidence="11">
    <location>
        <begin position="927"/>
        <end position="947"/>
    </location>
</feature>
<dbReference type="Proteomes" id="UP001055439">
    <property type="component" value="Chromosome 8"/>
</dbReference>
<dbReference type="Gene3D" id="3.30.70.870">
    <property type="entry name" value="Elongation Factor G (Translational Gtpase), domain 3"/>
    <property type="match status" value="1"/>
</dbReference>
<name>A0A9E7KSX1_9LILI</name>
<evidence type="ECO:0000256" key="2">
    <source>
        <dbReference type="ARBA" id="ARBA00022473"/>
    </source>
</evidence>
<dbReference type="SMART" id="SM00389">
    <property type="entry name" value="HOX"/>
    <property type="match status" value="1"/>
</dbReference>
<dbReference type="Gene3D" id="3.40.50.300">
    <property type="entry name" value="P-loop containing nucleotide triphosphate hydrolases"/>
    <property type="match status" value="1"/>
</dbReference>
<dbReference type="InterPro" id="IPR048876">
    <property type="entry name" value="BipA_C"/>
</dbReference>